<protein>
    <submittedName>
        <fullName evidence="2">Uncharacterized protein</fullName>
    </submittedName>
</protein>
<reference evidence="2 3" key="1">
    <citation type="submission" date="2019-01" db="EMBL/GenBank/DDBJ databases">
        <title>Spirosoma flava sp. nov., a propanil-degrading bacterium isolated from herbicide-contaminated soil.</title>
        <authorList>
            <person name="Zhang L."/>
            <person name="Jiang J.-D."/>
        </authorList>
    </citation>
    <scope>NUCLEOTIDE SEQUENCE [LARGE SCALE GENOMIC DNA]</scope>
    <source>
        <strain evidence="2 3">TY50</strain>
    </source>
</reference>
<feature type="transmembrane region" description="Helical" evidence="1">
    <location>
        <begin position="90"/>
        <end position="114"/>
    </location>
</feature>
<keyword evidence="1" id="KW-1133">Transmembrane helix</keyword>
<dbReference type="EMBL" id="SBLB01000008">
    <property type="protein sequence ID" value="RYC67305.1"/>
    <property type="molecule type" value="Genomic_DNA"/>
</dbReference>
<feature type="transmembrane region" description="Helical" evidence="1">
    <location>
        <begin position="50"/>
        <end position="70"/>
    </location>
</feature>
<comment type="caution">
    <text evidence="2">The sequence shown here is derived from an EMBL/GenBank/DDBJ whole genome shotgun (WGS) entry which is preliminary data.</text>
</comment>
<dbReference type="AlphaFoldDB" id="A0A4Q2UIG3"/>
<keyword evidence="1" id="KW-0472">Membrane</keyword>
<gene>
    <name evidence="2" type="ORF">EQG79_24635</name>
</gene>
<dbReference type="NCBIfam" id="NF047767">
    <property type="entry name" value="LBF_2804_fam"/>
    <property type="match status" value="1"/>
</dbReference>
<keyword evidence="1" id="KW-0812">Transmembrane</keyword>
<organism evidence="2 3">
    <name type="scientific">Spirosoma sordidisoli</name>
    <dbReference type="NCBI Taxonomy" id="2502893"/>
    <lineage>
        <taxon>Bacteria</taxon>
        <taxon>Pseudomonadati</taxon>
        <taxon>Bacteroidota</taxon>
        <taxon>Cytophagia</taxon>
        <taxon>Cytophagales</taxon>
        <taxon>Cytophagaceae</taxon>
        <taxon>Spirosoma</taxon>
    </lineage>
</organism>
<proteinExistence type="predicted"/>
<accession>A0A4Q2UIG3</accession>
<dbReference type="Proteomes" id="UP000290407">
    <property type="component" value="Unassembled WGS sequence"/>
</dbReference>
<evidence type="ECO:0000313" key="2">
    <source>
        <dbReference type="EMBL" id="RYC67305.1"/>
    </source>
</evidence>
<sequence length="370" mass="42445">MSTRPPNNSSGPLDHLALRYLRQALDTAHPTDEPYVLNPTESRVIRRTKVVTLTMAALLGILGVLMLYLPQYSWPDLFVSTPITLFGTTYALPLVTMLYGLLLVYLEINLLIAINLRGVKNIMQVCQFPKAHDAQYERHLRALADAALEKTNRGVLRFGIDPYLNLPRWGLTMFFLVNMIRGALSSLVLKFLLRRVAGRFALRQVTDLAGLPVYAFWNAWASWQVLHEAQVRVMAPLTIREFVNELYDEWGNNPQFKPLILEALQYVAILKRQYNYAHFLLTETLVHRFELQTNATLTGHFAEQVANAPVEVRRSLERLLVFGVLVDGKLSWFEKRRLRQLRRKGLLSNYQPADIQRIGSEYNAGRGLWV</sequence>
<evidence type="ECO:0000256" key="1">
    <source>
        <dbReference type="SAM" id="Phobius"/>
    </source>
</evidence>
<name>A0A4Q2UIG3_9BACT</name>
<keyword evidence="3" id="KW-1185">Reference proteome</keyword>
<evidence type="ECO:0000313" key="3">
    <source>
        <dbReference type="Proteomes" id="UP000290407"/>
    </source>
</evidence>